<sequence>MKNYFKLELKFFFHDRKNQVIFIITFFASLFYAWHIFPQETPIEVVNPSAIQVRFQERQAFLDQLDVSENSHPLVKFAQQTYPKWNQLDKKRLDSLAAKNYQAYAETTAKWYAFSDQIYRQKLVDSLRYPDQYYAEQNPYGFYDGHFAFQREIAKYKALAKSKNPLTISIFNEKTAWQTIYRLSQSILPLLLLTVTAFFAGNSLVKDRERQSIVDGYPLGKIQRLFVKTLVIFTGIVGILLSFLPSFLLIGLQKGFGNLSLPIPIHTNDFLNNGHFHIMSLGNYLLIWSGFLILWLLFLISLNFCLSFFFKNEVLNVMILLLLIFSEQSYFRRGIGSYYHFDWLPTSYVRFGEIITGYRSFLYSSISYTLQSGLVTLLISSAIMILIVSIFSRRKGRLL</sequence>
<feature type="transmembrane region" description="Helical" evidence="1">
    <location>
        <begin position="187"/>
        <end position="205"/>
    </location>
</feature>
<feature type="transmembrane region" description="Helical" evidence="1">
    <location>
        <begin position="313"/>
        <end position="331"/>
    </location>
</feature>
<feature type="transmembrane region" description="Helical" evidence="1">
    <location>
        <begin position="285"/>
        <end position="306"/>
    </location>
</feature>
<dbReference type="RefSeq" id="WP_115235685.1">
    <property type="nucleotide sequence ID" value="NZ_UGIF01000002.1"/>
</dbReference>
<dbReference type="Proteomes" id="UP000254070">
    <property type="component" value="Unassembled WGS sequence"/>
</dbReference>
<gene>
    <name evidence="2" type="ORF">NCTC8129_02469</name>
</gene>
<feature type="transmembrane region" description="Helical" evidence="1">
    <location>
        <begin position="368"/>
        <end position="391"/>
    </location>
</feature>
<feature type="transmembrane region" description="Helical" evidence="1">
    <location>
        <begin position="20"/>
        <end position="37"/>
    </location>
</feature>
<dbReference type="EMBL" id="UGIF01000002">
    <property type="protein sequence ID" value="STP30229.1"/>
    <property type="molecule type" value="Genomic_DNA"/>
</dbReference>
<organism evidence="2 3">
    <name type="scientific">Enterococcus durans</name>
    <dbReference type="NCBI Taxonomy" id="53345"/>
    <lineage>
        <taxon>Bacteria</taxon>
        <taxon>Bacillati</taxon>
        <taxon>Bacillota</taxon>
        <taxon>Bacilli</taxon>
        <taxon>Lactobacillales</taxon>
        <taxon>Enterococcaceae</taxon>
        <taxon>Enterococcus</taxon>
    </lineage>
</organism>
<accession>A0A377KM38</accession>
<evidence type="ECO:0000313" key="2">
    <source>
        <dbReference type="EMBL" id="STP30229.1"/>
    </source>
</evidence>
<keyword evidence="1" id="KW-0812">Transmembrane</keyword>
<evidence type="ECO:0000256" key="1">
    <source>
        <dbReference type="SAM" id="Phobius"/>
    </source>
</evidence>
<keyword evidence="1" id="KW-0472">Membrane</keyword>
<evidence type="ECO:0000313" key="3">
    <source>
        <dbReference type="Proteomes" id="UP000254070"/>
    </source>
</evidence>
<name>A0A377KM38_9ENTE</name>
<reference evidence="2 3" key="1">
    <citation type="submission" date="2018-06" db="EMBL/GenBank/DDBJ databases">
        <authorList>
            <consortium name="Pathogen Informatics"/>
            <person name="Doyle S."/>
        </authorList>
    </citation>
    <scope>NUCLEOTIDE SEQUENCE [LARGE SCALE GENOMIC DNA]</scope>
    <source>
        <strain evidence="2 3">NCTC8129</strain>
    </source>
</reference>
<protein>
    <submittedName>
        <fullName evidence="2">ABC-2 family transporter protein</fullName>
    </submittedName>
</protein>
<dbReference type="AlphaFoldDB" id="A0A377KM38"/>
<proteinExistence type="predicted"/>
<keyword evidence="1" id="KW-1133">Transmembrane helix</keyword>
<feature type="transmembrane region" description="Helical" evidence="1">
    <location>
        <begin position="225"/>
        <end position="252"/>
    </location>
</feature>